<dbReference type="InterPro" id="IPR006311">
    <property type="entry name" value="TAT_signal"/>
</dbReference>
<protein>
    <submittedName>
        <fullName evidence="1">Uncharacterized protein</fullName>
    </submittedName>
</protein>
<name>A0ABU2VKW5_9ACTN</name>
<comment type="caution">
    <text evidence="1">The sequence shown here is derived from an EMBL/GenBank/DDBJ whole genome shotgun (WGS) entry which is preliminary data.</text>
</comment>
<evidence type="ECO:0000313" key="2">
    <source>
        <dbReference type="Proteomes" id="UP001183824"/>
    </source>
</evidence>
<dbReference type="RefSeq" id="WP_311718996.1">
    <property type="nucleotide sequence ID" value="NZ_JAVREZ010000019.1"/>
</dbReference>
<gene>
    <name evidence="1" type="ORF">RNB18_39900</name>
</gene>
<dbReference type="PROSITE" id="PS51318">
    <property type="entry name" value="TAT"/>
    <property type="match status" value="1"/>
</dbReference>
<dbReference type="Proteomes" id="UP001183824">
    <property type="component" value="Unassembled WGS sequence"/>
</dbReference>
<sequence length="343" mass="36052">MFDPKVSRRQVLVLGGLTLGVGAVTVAGPGPAWADTAAAAGVELVPVGASPVAVLAGVGVQPAAFPRQLAVQVKHAGTDLPAGTQVAISYDPRLYSPLPAAVATVGDRRLRATSTVSTDPRTSVTACTVTLTEALPAGSDPVVVVGTAFPVLYPYDLVAGPAGATAAVHHKNVRPTDRSLQPGRPHAFGGVATPWGLEVSGVWNRCEWANGKRWYYYPARITLNSVGPGTAPVAASFSVALDPQVVSDVRIVSARLNNKVHDAGVRLLSDTRTASLFETRWATRVKLKSGDRLDLELAVRTRKPTGDLPTVKHPTVGLINMGDHITQRQTGRTSMSRSDSEWT</sequence>
<evidence type="ECO:0000313" key="1">
    <source>
        <dbReference type="EMBL" id="MDT0486246.1"/>
    </source>
</evidence>
<accession>A0ABU2VKW5</accession>
<dbReference type="EMBL" id="JAVREZ010000019">
    <property type="protein sequence ID" value="MDT0486246.1"/>
    <property type="molecule type" value="Genomic_DNA"/>
</dbReference>
<proteinExistence type="predicted"/>
<reference evidence="2" key="1">
    <citation type="submission" date="2023-07" db="EMBL/GenBank/DDBJ databases">
        <title>30 novel species of actinomycetes from the DSMZ collection.</title>
        <authorList>
            <person name="Nouioui I."/>
        </authorList>
    </citation>
    <scope>NUCLEOTIDE SEQUENCE [LARGE SCALE GENOMIC DNA]</scope>
    <source>
        <strain evidence="2">DSM 41640</strain>
    </source>
</reference>
<keyword evidence="2" id="KW-1185">Reference proteome</keyword>
<organism evidence="1 2">
    <name type="scientific">Streptomyces doebereineriae</name>
    <dbReference type="NCBI Taxonomy" id="3075528"/>
    <lineage>
        <taxon>Bacteria</taxon>
        <taxon>Bacillati</taxon>
        <taxon>Actinomycetota</taxon>
        <taxon>Actinomycetes</taxon>
        <taxon>Kitasatosporales</taxon>
        <taxon>Streptomycetaceae</taxon>
        <taxon>Streptomyces</taxon>
    </lineage>
</organism>